<name>A0A7C2ZV78_9CREN</name>
<dbReference type="NCBIfam" id="TIGR04335">
    <property type="entry name" value="AmmeMemoSam_A"/>
    <property type="match status" value="1"/>
</dbReference>
<dbReference type="InterPro" id="IPR027485">
    <property type="entry name" value="AMMECR1_N"/>
</dbReference>
<dbReference type="InterPro" id="IPR036071">
    <property type="entry name" value="AMMECR1_dom_sf"/>
</dbReference>
<evidence type="ECO:0000259" key="2">
    <source>
        <dbReference type="PROSITE" id="PS51112"/>
    </source>
</evidence>
<dbReference type="InterPro" id="IPR002733">
    <property type="entry name" value="AMMECR1_domain"/>
</dbReference>
<dbReference type="AlphaFoldDB" id="A0A7C2ZV78"/>
<dbReference type="Gene3D" id="3.30.700.20">
    <property type="entry name" value="Hypothetical protein ph0010, domain 1"/>
    <property type="match status" value="1"/>
</dbReference>
<dbReference type="PANTHER" id="PTHR13016:SF0">
    <property type="entry name" value="AMME SYNDROME CANDIDATE GENE 1 PROTEIN"/>
    <property type="match status" value="1"/>
</dbReference>
<dbReference type="HAMAP" id="MF_00645">
    <property type="entry name" value="AMMECR1"/>
    <property type="match status" value="1"/>
</dbReference>
<dbReference type="InterPro" id="IPR023472">
    <property type="entry name" value="Uncharacterised_MJ0810"/>
</dbReference>
<organism evidence="3">
    <name type="scientific">Ignisphaera aggregans</name>
    <dbReference type="NCBI Taxonomy" id="334771"/>
    <lineage>
        <taxon>Archaea</taxon>
        <taxon>Thermoproteota</taxon>
        <taxon>Thermoprotei</taxon>
        <taxon>Desulfurococcales</taxon>
        <taxon>Desulfurococcaceae</taxon>
        <taxon>Ignisphaera</taxon>
    </lineage>
</organism>
<dbReference type="EMBL" id="DSGT01000008">
    <property type="protein sequence ID" value="HEW53085.1"/>
    <property type="molecule type" value="Genomic_DNA"/>
</dbReference>
<proteinExistence type="inferred from homology"/>
<evidence type="ECO:0000256" key="1">
    <source>
        <dbReference type="HAMAP-Rule" id="MF_00645"/>
    </source>
</evidence>
<sequence>MEPSELTFDEGRFLVRLARQAIEQYVASGIVVEPPSTTPEKLKRPGMAFVTIERYSGGGKELRGCIGFLQPIAPLVKTVINAAIAAATEDPRFPPLSKDELNTIVIEVSVLSVPKLVKSIDEIIIGRHGLWIYRGWRNGTLLPQVPVEYCWDRETFLAECCLKAGMDPDCWRDSKTRIYVYEGRVFYEKSPGGEIDVRDLESEYKKRCWWLFE</sequence>
<dbReference type="InterPro" id="IPR023473">
    <property type="entry name" value="AMMECR1"/>
</dbReference>
<comment type="caution">
    <text evidence="3">The sequence shown here is derived from an EMBL/GenBank/DDBJ whole genome shotgun (WGS) entry which is preliminary data.</text>
</comment>
<dbReference type="SUPFAM" id="SSF143447">
    <property type="entry name" value="AMMECR1-like"/>
    <property type="match status" value="1"/>
</dbReference>
<feature type="domain" description="AMMECR1" evidence="2">
    <location>
        <begin position="9"/>
        <end position="197"/>
    </location>
</feature>
<accession>A0A7C2ZV78</accession>
<dbReference type="PANTHER" id="PTHR13016">
    <property type="entry name" value="AMMECR1 HOMOLOG"/>
    <property type="match status" value="1"/>
</dbReference>
<dbReference type="InterPro" id="IPR027623">
    <property type="entry name" value="AmmeMemoSam_A"/>
</dbReference>
<dbReference type="NCBIfam" id="TIGR00296">
    <property type="entry name" value="TIGR00296 family protein"/>
    <property type="match status" value="1"/>
</dbReference>
<dbReference type="Gene3D" id="3.30.1490.150">
    <property type="entry name" value="Hypothetical protein ph0010, domain 2"/>
    <property type="match status" value="1"/>
</dbReference>
<protein>
    <recommendedName>
        <fullName evidence="1">Protein ENO77_02805</fullName>
    </recommendedName>
</protein>
<dbReference type="Pfam" id="PF01871">
    <property type="entry name" value="AMMECR1"/>
    <property type="match status" value="1"/>
</dbReference>
<gene>
    <name evidence="3" type="primary">amrA</name>
    <name evidence="3" type="ORF">ENO77_02805</name>
</gene>
<dbReference type="PROSITE" id="PS51112">
    <property type="entry name" value="AMMECR1"/>
    <property type="match status" value="1"/>
</dbReference>
<evidence type="ECO:0000313" key="3">
    <source>
        <dbReference type="EMBL" id="HEW53085.1"/>
    </source>
</evidence>
<reference evidence="3" key="1">
    <citation type="journal article" date="2020" name="mSystems">
        <title>Genome- and Community-Level Interaction Insights into Carbon Utilization and Element Cycling Functions of Hydrothermarchaeota in Hydrothermal Sediment.</title>
        <authorList>
            <person name="Zhou Z."/>
            <person name="Liu Y."/>
            <person name="Xu W."/>
            <person name="Pan J."/>
            <person name="Luo Z.H."/>
            <person name="Li M."/>
        </authorList>
    </citation>
    <scope>NUCLEOTIDE SEQUENCE [LARGE SCALE GENOMIC DNA]</scope>
    <source>
        <strain evidence="3">SpSt-16</strain>
    </source>
</reference>